<evidence type="ECO:0000256" key="7">
    <source>
        <dbReference type="ARBA" id="ARBA00023242"/>
    </source>
</evidence>
<dbReference type="InterPro" id="IPR027244">
    <property type="entry name" value="IML1"/>
</dbReference>
<feature type="non-terminal residue" evidence="11">
    <location>
        <position position="1"/>
    </location>
</feature>
<dbReference type="GO" id="GO:0010508">
    <property type="term" value="P:positive regulation of autophagy"/>
    <property type="evidence" value="ECO:0007669"/>
    <property type="project" value="TreeGrafter"/>
</dbReference>
<feature type="region of interest" description="Disordered" evidence="9">
    <location>
        <begin position="1840"/>
        <end position="1863"/>
    </location>
</feature>
<sequence length="2603" mass="292529">EFGFKQNKSIQLFPELDRDELQSKSFNLLAISHKHEILICAMGSQLQVIPLSLLSNILKDEDLANENGIIDSLTQIEGIFKTTITSTIYQICLSSNEDMLFVIHGDESKILGAYDVSKLASNDFSLSDFLEFPSSVTDLKAVPKYWHLVVCLTKDHELWVVDLLSGNGQLNTLIKTGVTAFGYDFKIDGGLVYGSSSSIEFYNLIEGSNYGAPITIPDSSENFNIYCITEIESNSWLILLGNSLDPEFEDPPEYETFMLKRNSDDDNDGSYSTELIEQVCGPYSAVPRFGSFYPVSLHNWSKSFPHLFFMTASTSGEVTALTTNQLFIQANDYDRCEVPLDPETQDDDSSLGLVMDLSSSMNELQPCKLIETCSPLPRIMMLSDRGRLISWSIWYSIDINSDNVDLQGALQQKINEIEDIKTADSGTKSIFDVPTTVNPFGSTSSTQTNSVNPFGQSQAKSNPFGQSQAKSNPFGSNTSETSATNSSSFGQSGFKFGNNNNNNNNTNTNTPSFGKSSFGAFNNSLSTTSGSSSTAMTSSTGGAFGQYAKSQTPNNDESIVESSPFATFASPFGAISGDAKQSSPFGAISDDAKQSSPAFGSSNFGKTSTTASPFSFGSTANTNNTESPFSKLNQDSNTSSATVTAPFRFGNNTSTTTKEVGDSPFAKLNQTTNDNSSNDMGSKSTSSSESFEEIKKDSLSSAFNMDDIMNNLEGTNDDSADRSTEEEEEFDDEKDDEEEEEDDDENELDTSYGSDQSEFERAIDQEFAEQEREEEEKEMSTKEVEAHEESVEQPVADEKSTEQSVADEESVEQPVAETPEEPIESSKEIDTLPAETVTESSEEPIKESDERQVKEEEAEASSSKAEEEAAELSKTETTVDKDESSQEADKESENSAAENSEAPSSVHPKTSDEVHEKSKIIDLKVESDEVYLSKRSMPASVPRLVSLKNVVYPTINPDPVVNEMEKIVYDLDSEFAILNMNLNRMTTYLKDQLDRGLQHSSDSLEFPQFWRLCESDTVALMVGNEIADSDSLKNRLEFNLSQVDALYEDVRNLVKESKSAEHRLKVVQDKEKVKNIKEDRQLSFDRIQKRNVLRKKYGIIKSYEDSLQSKLLLLNSVLQPEKLIKNPNVLNIVLANIDSRFRYYFDSLKSIKEKLAAADKPKTIEEPAITYGLHLNDNQEKLRIATQAAVLANKKSLSESLKNRAFDPMTGLTISTTSDKIGSDDIQTKYLYNEPVQLTVKFHELRQSPGEVILDPALIPGAKVGDIGEIESLEGTSKKIYFVFTAPITTMSQAGVNAVANANSSNNNNNYISIQSGPVQTLMDLKLRSQVLVRVKSKKAVEADVVEVYIKDIHLSRGDMWNLSALLTDSCVYKTQRLSFLQGSIRGTVNRIYRNGKKMFSSYIGSRTKIVFRSESARLIFFIQISSEMWHFEESGQQMFHKLVNSLFPKVFQRWKDMGTHHLITIVLFTSVDLSGENMANYRAGEKPKNRKDYYRVVVDQVSILLWNEIMAALRLEFVNFQKDIKLKHNSNGASSNEEEYFIEGEFLPSVKGNLLEAINLGMSLVSDDFRDPDLRQTTNHFVIITPGTGIFDTDYNMLIQTSKLMTTIDSTIDVICLSQPPLHVVPLFRYQDRQGKLKHCIPSWMDISFWSDSSQAANQWLPRCKIYELQMMGVMENELSAITINELNLTNGNNKSVVEAMDDYDSELFSSPFSKKVSDKTKRRTSSANYVSGEAATRKGFQPPELIAAKATLPTTSNVTGVTTTSKSNVSAFSSLLSISKTDNKKTSPKAFDFVKRIISPLPLPSTPSIDMSASVKSNEDVPKLEYVSASEIKNAVQKDKYKDLQRPKPETSTSAGDKKSSIVRLNEEKNSILNSYWTHVENPSNAVTSELLGMVSYGRWQFVFPPNVKRRSIKWTSLSSPASLPIMTAVFPSVGDFNQNFTFRIYDVYLNQADVNEGRNSETLMRKMISLRLTLGFQICIGDNVAKVESQRKPNGDPKLLIQYLSKSNYHGSRIYLSLSHEIHRISCDYHGLINVQVYKRTDRPDDILTETSKPAAGYVPYVRTRYSEEYHPIIIKGLQGEPRNYNWNQLDQVLAGYDDAVEVTQRKTHRIKFVILPTKIPPNSFKLAAEKLTPEEIRLEGIRALITIINRSRYRTNEEKKSNKKVEITPEINFYTGNLFSYLISASKEFENSEGKKKNSLFQEARFNQKTPLSKIAMAIQGDKGIEVVDRKWHLRTHPNCFLGMELVSWMIENFEDIDTREQAVEFGNHLMDEHIFEHVESRHRFLDGHYFYHNNLKKILTSNTQTSATSAPLNDISSIKTDGTGTTGGGAGNINDEHNSNRRRVVLSRRVLCDLDPNNLSWQQELLIVHYDIVHNPEHCFHIRLEWLSNTSKLVEDTINGWAKHCELYGLTLVETPWEELCTLPIRDPLHSTIDISLVLSPWNETEFNEGIGELILKENKYFYHLYLLEKCGFLLDNRTATYFRDDTFDVNYSWGKPTFKYAQFIHKTGAYIAELRENGDFFLAPNNAHVARVNLSIGQLQQNKNKNAIYLDSQSVMLDFRDICKDEEKLRVLFREAKARYDQSQDVETALFEAEEIS</sequence>
<organism evidence="11 12">
    <name type="scientific">[Candida] arabinofermentans NRRL YB-2248</name>
    <dbReference type="NCBI Taxonomy" id="983967"/>
    <lineage>
        <taxon>Eukaryota</taxon>
        <taxon>Fungi</taxon>
        <taxon>Dikarya</taxon>
        <taxon>Ascomycota</taxon>
        <taxon>Saccharomycotina</taxon>
        <taxon>Pichiomycetes</taxon>
        <taxon>Pichiales</taxon>
        <taxon>Pichiaceae</taxon>
        <taxon>Ogataea</taxon>
        <taxon>Ogataea/Candida clade</taxon>
    </lineage>
</organism>
<keyword evidence="8" id="KW-0175">Coiled coil</keyword>
<keyword evidence="12" id="KW-1185">Reference proteome</keyword>
<feature type="coiled-coil region" evidence="8">
    <location>
        <begin position="1043"/>
        <end position="1070"/>
    </location>
</feature>
<feature type="region of interest" description="Disordered" evidence="9">
    <location>
        <begin position="441"/>
        <end position="514"/>
    </location>
</feature>
<dbReference type="Proteomes" id="UP000094801">
    <property type="component" value="Unassembled WGS sequence"/>
</dbReference>
<dbReference type="OrthoDB" id="39497at2759"/>
<dbReference type="Pfam" id="PF12257">
    <property type="entry name" value="IML1"/>
    <property type="match status" value="1"/>
</dbReference>
<evidence type="ECO:0000313" key="11">
    <source>
        <dbReference type="EMBL" id="ODV85626.1"/>
    </source>
</evidence>
<dbReference type="CDD" id="cd04449">
    <property type="entry name" value="DEP_DEPDC5-like"/>
    <property type="match status" value="1"/>
</dbReference>
<dbReference type="GO" id="GO:0005096">
    <property type="term" value="F:GTPase activator activity"/>
    <property type="evidence" value="ECO:0007669"/>
    <property type="project" value="InterPro"/>
</dbReference>
<feature type="compositionally biased region" description="Polar residues" evidence="9">
    <location>
        <begin position="441"/>
        <end position="475"/>
    </location>
</feature>
<feature type="compositionally biased region" description="Basic and acidic residues" evidence="9">
    <location>
        <begin position="1840"/>
        <end position="1851"/>
    </location>
</feature>
<gene>
    <name evidence="11" type="ORF">CANARDRAFT_198693</name>
</gene>
<dbReference type="Pfam" id="PF16755">
    <property type="entry name" value="Beta-prop_NUP159_NUP214"/>
    <property type="match status" value="1"/>
</dbReference>
<feature type="compositionally biased region" description="Basic and acidic residues" evidence="9">
    <location>
        <begin position="843"/>
        <end position="855"/>
    </location>
</feature>
<proteinExistence type="inferred from homology"/>
<feature type="compositionally biased region" description="Basic and acidic residues" evidence="9">
    <location>
        <begin position="864"/>
        <end position="893"/>
    </location>
</feature>
<dbReference type="EMBL" id="KV453852">
    <property type="protein sequence ID" value="ODV85626.1"/>
    <property type="molecule type" value="Genomic_DNA"/>
</dbReference>
<dbReference type="SUPFAM" id="SSF117289">
    <property type="entry name" value="Nucleoporin domain"/>
    <property type="match status" value="1"/>
</dbReference>
<dbReference type="InterPro" id="IPR015943">
    <property type="entry name" value="WD40/YVTN_repeat-like_dom_sf"/>
</dbReference>
<dbReference type="InterPro" id="IPR039462">
    <property type="entry name" value="Nup159/Nup146_N"/>
</dbReference>
<dbReference type="SUPFAM" id="SSF46785">
    <property type="entry name" value="Winged helix' DNA-binding domain"/>
    <property type="match status" value="1"/>
</dbReference>
<feature type="compositionally biased region" description="Polar residues" evidence="9">
    <location>
        <begin position="668"/>
        <end position="681"/>
    </location>
</feature>
<evidence type="ECO:0000259" key="10">
    <source>
        <dbReference type="PROSITE" id="PS50186"/>
    </source>
</evidence>
<feature type="compositionally biased region" description="Polar residues" evidence="9">
    <location>
        <begin position="615"/>
        <end position="643"/>
    </location>
</feature>
<dbReference type="GO" id="GO:0005774">
    <property type="term" value="C:vacuolar membrane"/>
    <property type="evidence" value="ECO:0007669"/>
    <property type="project" value="UniProtKB-SubCell"/>
</dbReference>
<dbReference type="GO" id="GO:1904262">
    <property type="term" value="P:negative regulation of TORC1 signaling"/>
    <property type="evidence" value="ECO:0007669"/>
    <property type="project" value="TreeGrafter"/>
</dbReference>
<dbReference type="PROSITE" id="PS50186">
    <property type="entry name" value="DEP"/>
    <property type="match status" value="1"/>
</dbReference>
<feature type="domain" description="DEP" evidence="10">
    <location>
        <begin position="2225"/>
        <end position="2299"/>
    </location>
</feature>
<feature type="region of interest" description="Disordered" evidence="9">
    <location>
        <begin position="615"/>
        <end position="918"/>
    </location>
</feature>
<dbReference type="GO" id="GO:0035556">
    <property type="term" value="P:intracellular signal transduction"/>
    <property type="evidence" value="ECO:0007669"/>
    <property type="project" value="InterPro"/>
</dbReference>
<evidence type="ECO:0000256" key="4">
    <source>
        <dbReference type="ARBA" id="ARBA00018529"/>
    </source>
</evidence>
<reference evidence="12" key="1">
    <citation type="submission" date="2016-04" db="EMBL/GenBank/DDBJ databases">
        <title>Comparative genomics of biotechnologically important yeasts.</title>
        <authorList>
            <consortium name="DOE Joint Genome Institute"/>
            <person name="Riley R."/>
            <person name="Haridas S."/>
            <person name="Wolfe K.H."/>
            <person name="Lopes M.R."/>
            <person name="Hittinger C.T."/>
            <person name="Goker M."/>
            <person name="Salamov A."/>
            <person name="Wisecaver J."/>
            <person name="Long T.M."/>
            <person name="Aerts A.L."/>
            <person name="Barry K."/>
            <person name="Choi C."/>
            <person name="Clum A."/>
            <person name="Coughlan A.Y."/>
            <person name="Deshpande S."/>
            <person name="Douglass A.P."/>
            <person name="Hanson S.J."/>
            <person name="Klenk H.-P."/>
            <person name="Labutti K."/>
            <person name="Lapidus A."/>
            <person name="Lindquist E."/>
            <person name="Lipzen A."/>
            <person name="Meier-Kolthoff J.P."/>
            <person name="Ohm R.A."/>
            <person name="Otillar R.P."/>
            <person name="Pangilinan J."/>
            <person name="Peng Y."/>
            <person name="Rokas A."/>
            <person name="Rosa C.A."/>
            <person name="Scheuner C."/>
            <person name="Sibirny A.A."/>
            <person name="Slot J.C."/>
            <person name="Stielow J.B."/>
            <person name="Sun H."/>
            <person name="Kurtzman C.P."/>
            <person name="Blackwell M."/>
            <person name="Grigoriev I.V."/>
            <person name="Jeffries T.W."/>
        </authorList>
    </citation>
    <scope>NUCLEOTIDE SEQUENCE [LARGE SCALE GENOMIC DNA]</scope>
    <source>
        <strain evidence="12">NRRL YB-2248</strain>
    </source>
</reference>
<evidence type="ECO:0000256" key="1">
    <source>
        <dbReference type="ARBA" id="ARBA00004123"/>
    </source>
</evidence>
<feature type="compositionally biased region" description="Polar residues" evidence="9">
    <location>
        <begin position="594"/>
        <end position="604"/>
    </location>
</feature>
<evidence type="ECO:0000256" key="3">
    <source>
        <dbReference type="ARBA" id="ARBA00005643"/>
    </source>
</evidence>
<dbReference type="InterPro" id="IPR045838">
    <property type="entry name" value="DEPDC5_CTD"/>
</dbReference>
<dbReference type="InterPro" id="IPR048255">
    <property type="entry name" value="IML1_N"/>
</dbReference>
<evidence type="ECO:0000256" key="6">
    <source>
        <dbReference type="ARBA" id="ARBA00022448"/>
    </source>
</evidence>
<feature type="compositionally biased region" description="Low complexity" evidence="9">
    <location>
        <begin position="476"/>
        <end position="510"/>
    </location>
</feature>
<name>A0A1E4T1I9_9ASCO</name>
<dbReference type="GO" id="GO:0005634">
    <property type="term" value="C:nucleus"/>
    <property type="evidence" value="ECO:0007669"/>
    <property type="project" value="UniProtKB-SubCell"/>
</dbReference>
<accession>A0A1E4T1I9</accession>
<evidence type="ECO:0000256" key="5">
    <source>
        <dbReference type="ARBA" id="ARBA00021881"/>
    </source>
</evidence>
<dbReference type="SMART" id="SM00049">
    <property type="entry name" value="DEP"/>
    <property type="match status" value="1"/>
</dbReference>
<dbReference type="PANTHER" id="PTHR13179:SF8">
    <property type="entry name" value="GATOR COMPLEX PROTEIN DEPDC5"/>
    <property type="match status" value="1"/>
</dbReference>
<evidence type="ECO:0000256" key="2">
    <source>
        <dbReference type="ARBA" id="ARBA00004148"/>
    </source>
</evidence>
<keyword evidence="7" id="KW-0539">Nucleus</keyword>
<evidence type="ECO:0000256" key="8">
    <source>
        <dbReference type="SAM" id="Coils"/>
    </source>
</evidence>
<feature type="compositionally biased region" description="Acidic residues" evidence="9">
    <location>
        <begin position="766"/>
        <end position="777"/>
    </location>
</feature>
<dbReference type="InterPro" id="IPR000591">
    <property type="entry name" value="DEP_dom"/>
</dbReference>
<evidence type="ECO:0000313" key="12">
    <source>
        <dbReference type="Proteomes" id="UP000094801"/>
    </source>
</evidence>
<dbReference type="Pfam" id="PF19418">
    <property type="entry name" value="DEPDC5_CTD"/>
    <property type="match status" value="1"/>
</dbReference>
<evidence type="ECO:0000256" key="9">
    <source>
        <dbReference type="SAM" id="MobiDB-lite"/>
    </source>
</evidence>
<keyword evidence="6" id="KW-0813">Transport</keyword>
<comment type="similarity">
    <text evidence="3">Belongs to the IML1 family.</text>
</comment>
<comment type="subcellular location">
    <subcellularLocation>
        <location evidence="1">Nucleus</location>
    </subcellularLocation>
    <subcellularLocation>
        <location evidence="2">Vacuole membrane</location>
        <topology evidence="2">Peripheral membrane protein</topology>
    </subcellularLocation>
</comment>
<dbReference type="Pfam" id="PF00610">
    <property type="entry name" value="DEP"/>
    <property type="match status" value="1"/>
</dbReference>
<dbReference type="STRING" id="983967.A0A1E4T1I9"/>
<dbReference type="Gene3D" id="2.130.10.10">
    <property type="entry name" value="YVTN repeat-like/Quinoprotein amine dehydrogenase"/>
    <property type="match status" value="1"/>
</dbReference>
<feature type="compositionally biased region" description="Polar residues" evidence="9">
    <location>
        <begin position="2315"/>
        <end position="2324"/>
    </location>
</feature>
<protein>
    <recommendedName>
        <fullName evidence="4">Vacuolar membrane-associated protein IML1</fullName>
    </recommendedName>
    <alternativeName>
        <fullName evidence="5">Vacuolar membrane-associated protein iml1</fullName>
    </alternativeName>
</protein>
<dbReference type="InterPro" id="IPR036390">
    <property type="entry name" value="WH_DNA-bd_sf"/>
</dbReference>
<feature type="compositionally biased region" description="Acidic residues" evidence="9">
    <location>
        <begin position="724"/>
        <end position="748"/>
    </location>
</feature>
<feature type="region of interest" description="Disordered" evidence="9">
    <location>
        <begin position="585"/>
        <end position="604"/>
    </location>
</feature>
<feature type="region of interest" description="Disordered" evidence="9">
    <location>
        <begin position="2315"/>
        <end position="2341"/>
    </location>
</feature>
<dbReference type="InterPro" id="IPR036388">
    <property type="entry name" value="WH-like_DNA-bd_sf"/>
</dbReference>
<feature type="compositionally biased region" description="Low complexity" evidence="9">
    <location>
        <begin position="894"/>
        <end position="905"/>
    </location>
</feature>
<dbReference type="GO" id="GO:1990130">
    <property type="term" value="C:GATOR1 complex"/>
    <property type="evidence" value="ECO:0007669"/>
    <property type="project" value="TreeGrafter"/>
</dbReference>
<feature type="compositionally biased region" description="Basic and acidic residues" evidence="9">
    <location>
        <begin position="909"/>
        <end position="918"/>
    </location>
</feature>
<dbReference type="Gene3D" id="1.10.10.10">
    <property type="entry name" value="Winged helix-like DNA-binding domain superfamily/Winged helix DNA-binding domain"/>
    <property type="match status" value="1"/>
</dbReference>
<dbReference type="PANTHER" id="PTHR13179">
    <property type="entry name" value="DEP DOMAIN CONTAINING PROTEIN 5"/>
    <property type="match status" value="1"/>
</dbReference>
<feature type="compositionally biased region" description="Basic and acidic residues" evidence="9">
    <location>
        <begin position="778"/>
        <end position="801"/>
    </location>
</feature>